<comment type="subcellular location">
    <subcellularLocation>
        <location evidence="1">Cell outer membrane</location>
    </subcellularLocation>
</comment>
<keyword evidence="5" id="KW-0812">Transmembrane</keyword>
<organism evidence="8 9">
    <name type="scientific">Pendulispora albinea</name>
    <dbReference type="NCBI Taxonomy" id="2741071"/>
    <lineage>
        <taxon>Bacteria</taxon>
        <taxon>Pseudomonadati</taxon>
        <taxon>Myxococcota</taxon>
        <taxon>Myxococcia</taxon>
        <taxon>Myxococcales</taxon>
        <taxon>Sorangiineae</taxon>
        <taxon>Pendulisporaceae</taxon>
        <taxon>Pendulispora</taxon>
    </lineage>
</organism>
<dbReference type="InterPro" id="IPR003423">
    <property type="entry name" value="OMP_efflux"/>
</dbReference>
<evidence type="ECO:0000256" key="4">
    <source>
        <dbReference type="ARBA" id="ARBA00022452"/>
    </source>
</evidence>
<dbReference type="InterPro" id="IPR028351">
    <property type="entry name" value="CyaE"/>
</dbReference>
<dbReference type="SUPFAM" id="SSF56954">
    <property type="entry name" value="Outer membrane efflux proteins (OEP)"/>
    <property type="match status" value="1"/>
</dbReference>
<dbReference type="EMBL" id="CP089984">
    <property type="protein sequence ID" value="WXB19898.1"/>
    <property type="molecule type" value="Genomic_DNA"/>
</dbReference>
<evidence type="ECO:0000313" key="9">
    <source>
        <dbReference type="Proteomes" id="UP001370348"/>
    </source>
</evidence>
<dbReference type="Proteomes" id="UP001370348">
    <property type="component" value="Chromosome"/>
</dbReference>
<dbReference type="InterPro" id="IPR051906">
    <property type="entry name" value="TolC-like"/>
</dbReference>
<reference evidence="8 9" key="1">
    <citation type="submission" date="2021-12" db="EMBL/GenBank/DDBJ databases">
        <title>Discovery of the Pendulisporaceae a myxobacterial family with distinct sporulation behavior and unique specialized metabolism.</title>
        <authorList>
            <person name="Garcia R."/>
            <person name="Popoff A."/>
            <person name="Bader C.D."/>
            <person name="Loehr J."/>
            <person name="Walesch S."/>
            <person name="Walt C."/>
            <person name="Boldt J."/>
            <person name="Bunk B."/>
            <person name="Haeckl F.J.F.P.J."/>
            <person name="Gunesch A.P."/>
            <person name="Birkelbach J."/>
            <person name="Nuebel U."/>
            <person name="Pietschmann T."/>
            <person name="Bach T."/>
            <person name="Mueller R."/>
        </authorList>
    </citation>
    <scope>NUCLEOTIDE SEQUENCE [LARGE SCALE GENOMIC DNA]</scope>
    <source>
        <strain evidence="8 9">MSr11954</strain>
    </source>
</reference>
<evidence type="ECO:0000256" key="5">
    <source>
        <dbReference type="ARBA" id="ARBA00022692"/>
    </source>
</evidence>
<keyword evidence="4" id="KW-1134">Transmembrane beta strand</keyword>
<gene>
    <name evidence="8" type="ORF">LZC94_22070</name>
</gene>
<evidence type="ECO:0000256" key="6">
    <source>
        <dbReference type="ARBA" id="ARBA00023136"/>
    </source>
</evidence>
<dbReference type="PANTHER" id="PTHR30026">
    <property type="entry name" value="OUTER MEMBRANE PROTEIN TOLC"/>
    <property type="match status" value="1"/>
</dbReference>
<comment type="similarity">
    <text evidence="2">Belongs to the outer membrane factor (OMF) (TC 1.B.17) family.</text>
</comment>
<dbReference type="Pfam" id="PF02321">
    <property type="entry name" value="OEP"/>
    <property type="match status" value="2"/>
</dbReference>
<evidence type="ECO:0000256" key="2">
    <source>
        <dbReference type="ARBA" id="ARBA00007613"/>
    </source>
</evidence>
<evidence type="ECO:0000313" key="8">
    <source>
        <dbReference type="EMBL" id="WXB19898.1"/>
    </source>
</evidence>
<proteinExistence type="inferred from homology"/>
<evidence type="ECO:0000256" key="3">
    <source>
        <dbReference type="ARBA" id="ARBA00022448"/>
    </source>
</evidence>
<dbReference type="PANTHER" id="PTHR30026:SF20">
    <property type="entry name" value="OUTER MEMBRANE PROTEIN TOLC"/>
    <property type="match status" value="1"/>
</dbReference>
<evidence type="ECO:0000256" key="1">
    <source>
        <dbReference type="ARBA" id="ARBA00004442"/>
    </source>
</evidence>
<dbReference type="Gene3D" id="1.20.1600.10">
    <property type="entry name" value="Outer membrane efflux proteins (OEP)"/>
    <property type="match status" value="1"/>
</dbReference>
<keyword evidence="6" id="KW-0472">Membrane</keyword>
<sequence length="401" mass="43097">MDTAAAHQPAMRRARATTDISRARVEQARSGYLPQLTGTATYLRQTRNTVPTGASTGFVPPSPSNRSYDAFNFRLSASQLLYDFGQTDGRWRAADATVESSRQNERTQLIAVQLGVKTAYYAARANKGLVTVAEETLANQQRRLQQIQAFVLVGTRPEIDVVQARTDFANNRLTLIQAQNDYENSKATVNQAMGVVGGTDFDVADDDSGSMPDEDEPLENLVKKAMGQRPELLDLSKQRHAQELTVRAEKGAYGPSISANADGSAGGAELGGLVHNWSVGATLTWPILSGWKTHGVVHEAEARLTDIDAQVQTQQLQIAVDVQKAWLSVKASKTAIAVAHEALTNAREQLRLAEGRYNAGTGSVIELGDAQVAATKAGVGVVQADYNLATARAQLLAALGR</sequence>
<name>A0ABZ2MBK2_9BACT</name>
<keyword evidence="7" id="KW-0998">Cell outer membrane</keyword>
<accession>A0ABZ2MBK2</accession>
<protein>
    <submittedName>
        <fullName evidence="8">TolC family protein</fullName>
    </submittedName>
</protein>
<dbReference type="PIRSF" id="PIRSF001892">
    <property type="entry name" value="CyaE"/>
    <property type="match status" value="1"/>
</dbReference>
<keyword evidence="3" id="KW-0813">Transport</keyword>
<keyword evidence="9" id="KW-1185">Reference proteome</keyword>
<dbReference type="RefSeq" id="WP_394829496.1">
    <property type="nucleotide sequence ID" value="NZ_CP089984.1"/>
</dbReference>
<evidence type="ECO:0000256" key="7">
    <source>
        <dbReference type="ARBA" id="ARBA00023237"/>
    </source>
</evidence>